<keyword evidence="3" id="KW-1185">Reference proteome</keyword>
<evidence type="ECO:0000313" key="3">
    <source>
        <dbReference type="Proteomes" id="UP001209412"/>
    </source>
</evidence>
<sequence length="62" mass="7240">MKQLKMPKALLELIQWDESKGEYFYLIPISQTIRLCGGVSKLNLARYRVEIRPEGYTVLIPQ</sequence>
<comment type="caution">
    <text evidence="2">The sequence shown here is derived from an EMBL/GenBank/DDBJ whole genome shotgun (WGS) entry which is preliminary data.</text>
</comment>
<proteinExistence type="predicted"/>
<dbReference type="AlphaFoldDB" id="A0AAP5BEG7"/>
<evidence type="ECO:0000313" key="4">
    <source>
        <dbReference type="Proteomes" id="UP001242288"/>
    </source>
</evidence>
<evidence type="ECO:0000313" key="2">
    <source>
        <dbReference type="EMBL" id="MDQ6408584.1"/>
    </source>
</evidence>
<dbReference type="EMBL" id="JAPKHW010000011">
    <property type="protein sequence ID" value="MCX4146758.1"/>
    <property type="molecule type" value="Genomic_DNA"/>
</dbReference>
<dbReference type="Proteomes" id="UP001209412">
    <property type="component" value="Unassembled WGS sequence"/>
</dbReference>
<organism evidence="2 4">
    <name type="scientific">Paraburkholderia madseniana</name>
    <dbReference type="NCBI Taxonomy" id="2599607"/>
    <lineage>
        <taxon>Bacteria</taxon>
        <taxon>Pseudomonadati</taxon>
        <taxon>Pseudomonadota</taxon>
        <taxon>Betaproteobacteria</taxon>
        <taxon>Burkholderiales</taxon>
        <taxon>Burkholderiaceae</taxon>
        <taxon>Paraburkholderia</taxon>
    </lineage>
</organism>
<dbReference type="EMBL" id="JAMXWF010000011">
    <property type="protein sequence ID" value="MDQ6408584.1"/>
    <property type="molecule type" value="Genomic_DNA"/>
</dbReference>
<dbReference type="RefSeq" id="WP_266258340.1">
    <property type="nucleotide sequence ID" value="NZ_JAMXWF010000011.1"/>
</dbReference>
<dbReference type="Proteomes" id="UP001242288">
    <property type="component" value="Unassembled WGS sequence"/>
</dbReference>
<protein>
    <submittedName>
        <fullName evidence="2">Uncharacterized protein</fullName>
    </submittedName>
</protein>
<name>A0AAP5BEG7_9BURK</name>
<evidence type="ECO:0000313" key="1">
    <source>
        <dbReference type="EMBL" id="MCX4146758.1"/>
    </source>
</evidence>
<accession>A0AAP5BEG7</accession>
<gene>
    <name evidence="2" type="ORF">NIE36_15435</name>
    <name evidence="1" type="ORF">OSB80_15470</name>
</gene>
<reference evidence="2" key="1">
    <citation type="submission" date="2022-06" db="EMBL/GenBank/DDBJ databases">
        <title>PHB producers.</title>
        <authorList>
            <person name="Besaury L."/>
        </authorList>
    </citation>
    <scope>NUCLEOTIDE SEQUENCE</scope>
    <source>
        <strain evidence="2 3">SEWS6</strain>
    </source>
</reference>